<evidence type="ECO:0000313" key="3">
    <source>
        <dbReference type="EMBL" id="KTD11784.1"/>
    </source>
</evidence>
<dbReference type="STRING" id="45066.Lgra_1242"/>
<dbReference type="AlphaFoldDB" id="A0A378JEP0"/>
<dbReference type="EC" id="2.7.-.-" evidence="4"/>
<evidence type="ECO:0000256" key="1">
    <source>
        <dbReference type="PROSITE-ProRule" id="PRU00169"/>
    </source>
</evidence>
<dbReference type="Proteomes" id="UP000254476">
    <property type="component" value="Unassembled WGS sequence"/>
</dbReference>
<dbReference type="Gene3D" id="3.40.50.2300">
    <property type="match status" value="1"/>
</dbReference>
<dbReference type="SUPFAM" id="SSF55785">
    <property type="entry name" value="PYP-like sensor domain (PAS domain)"/>
    <property type="match status" value="1"/>
</dbReference>
<dbReference type="InterPro" id="IPR000014">
    <property type="entry name" value="PAS"/>
</dbReference>
<dbReference type="RefSeq" id="WP_238584377.1">
    <property type="nucleotide sequence ID" value="NZ_CAAAHW010000016.1"/>
</dbReference>
<dbReference type="PROSITE" id="PS50110">
    <property type="entry name" value="RESPONSE_REGULATORY"/>
    <property type="match status" value="1"/>
</dbReference>
<dbReference type="GO" id="GO:0016740">
    <property type="term" value="F:transferase activity"/>
    <property type="evidence" value="ECO:0007669"/>
    <property type="project" value="UniProtKB-KW"/>
</dbReference>
<dbReference type="InterPro" id="IPR011006">
    <property type="entry name" value="CheY-like_superfamily"/>
</dbReference>
<keyword evidence="4" id="KW-0808">Transferase</keyword>
<evidence type="ECO:0000313" key="5">
    <source>
        <dbReference type="Proteomes" id="UP000054691"/>
    </source>
</evidence>
<evidence type="ECO:0000259" key="2">
    <source>
        <dbReference type="PROSITE" id="PS50110"/>
    </source>
</evidence>
<reference evidence="3 5" key="1">
    <citation type="submission" date="2015-11" db="EMBL/GenBank/DDBJ databases">
        <title>Genomic analysis of 38 Legionella species identifies large and diverse effector repertoires.</title>
        <authorList>
            <person name="Burstein D."/>
            <person name="Amaro F."/>
            <person name="Zusman T."/>
            <person name="Lifshitz Z."/>
            <person name="Cohen O."/>
            <person name="Gilbert J.A."/>
            <person name="Pupko T."/>
            <person name="Shuman H.A."/>
            <person name="Segal G."/>
        </authorList>
    </citation>
    <scope>NUCLEOTIDE SEQUENCE [LARGE SCALE GENOMIC DNA]</scope>
    <source>
        <strain evidence="3 5">Lyon 8420412</strain>
    </source>
</reference>
<proteinExistence type="predicted"/>
<dbReference type="SUPFAM" id="SSF52172">
    <property type="entry name" value="CheY-like"/>
    <property type="match status" value="1"/>
</dbReference>
<dbReference type="InterPro" id="IPR035965">
    <property type="entry name" value="PAS-like_dom_sf"/>
</dbReference>
<dbReference type="Pfam" id="PF00072">
    <property type="entry name" value="Response_reg"/>
    <property type="match status" value="1"/>
</dbReference>
<gene>
    <name evidence="4" type="primary">spo0F</name>
    <name evidence="3" type="ORF">Lgra_1242</name>
    <name evidence="4" type="ORF">NCTC12388_02199</name>
</gene>
<protein>
    <submittedName>
        <fullName evidence="4">Regulatory protein (GGDEF domain)</fullName>
        <ecNumber evidence="4">2.7.-.-</ecNumber>
    </submittedName>
</protein>
<dbReference type="EMBL" id="LNYE01000020">
    <property type="protein sequence ID" value="KTD11784.1"/>
    <property type="molecule type" value="Genomic_DNA"/>
</dbReference>
<keyword evidence="5" id="KW-1185">Reference proteome</keyword>
<evidence type="ECO:0000313" key="6">
    <source>
        <dbReference type="Proteomes" id="UP000254476"/>
    </source>
</evidence>
<dbReference type="Gene3D" id="3.30.450.20">
    <property type="entry name" value="PAS domain"/>
    <property type="match status" value="1"/>
</dbReference>
<reference evidence="4 6" key="2">
    <citation type="submission" date="2018-06" db="EMBL/GenBank/DDBJ databases">
        <authorList>
            <consortium name="Pathogen Informatics"/>
            <person name="Doyle S."/>
        </authorList>
    </citation>
    <scope>NUCLEOTIDE SEQUENCE [LARGE SCALE GENOMIC DNA]</scope>
    <source>
        <strain evidence="4 6">NCTC12388</strain>
    </source>
</reference>
<evidence type="ECO:0000313" key="4">
    <source>
        <dbReference type="EMBL" id="STX45461.1"/>
    </source>
</evidence>
<keyword evidence="1" id="KW-0597">Phosphoprotein</keyword>
<feature type="domain" description="Response regulatory" evidence="2">
    <location>
        <begin position="7"/>
        <end position="159"/>
    </location>
</feature>
<organism evidence="4 6">
    <name type="scientific">Legionella gratiana</name>
    <dbReference type="NCBI Taxonomy" id="45066"/>
    <lineage>
        <taxon>Bacteria</taxon>
        <taxon>Pseudomonadati</taxon>
        <taxon>Pseudomonadota</taxon>
        <taxon>Gammaproteobacteria</taxon>
        <taxon>Legionellales</taxon>
        <taxon>Legionellaceae</taxon>
        <taxon>Legionella</taxon>
    </lineage>
</organism>
<name>A0A378JEP0_9GAMM</name>
<feature type="modified residue" description="4-aspartylphosphate" evidence="1">
    <location>
        <position position="93"/>
    </location>
</feature>
<accession>A0A378JEP0</accession>
<dbReference type="GO" id="GO:0000160">
    <property type="term" value="P:phosphorelay signal transduction system"/>
    <property type="evidence" value="ECO:0007669"/>
    <property type="project" value="InterPro"/>
</dbReference>
<sequence>MGDIPLHVMIIDDNPSIHMDFIKVLTSSNTRAKLDYFEQQLFDEPLLNELESSDMNNFLPKFIFNTAYQGYEAIKKIKQDLEKGIHYALAFVDIRMPPGWDGITTIKQMWKIDPDIQVVICTAYSDYSWEETVNELGMDDNYLILKKPFDVVAVRQLACALTKKWILANNAKQHEKILQQTIAEQTESLQQSLSILRSTFESSTDGILVTDLNYKIIDCNSRFVSMWSIPKPMLETNDGAILLYYMLNQLFKPKKYLEDINRLKKISMKSVET</sequence>
<dbReference type="Pfam" id="PF13188">
    <property type="entry name" value="PAS_8"/>
    <property type="match status" value="1"/>
</dbReference>
<dbReference type="InterPro" id="IPR001789">
    <property type="entry name" value="Sig_transdc_resp-reg_receiver"/>
</dbReference>
<dbReference type="EMBL" id="UGOB01000001">
    <property type="protein sequence ID" value="STX45461.1"/>
    <property type="molecule type" value="Genomic_DNA"/>
</dbReference>
<dbReference type="Proteomes" id="UP000054691">
    <property type="component" value="Unassembled WGS sequence"/>
</dbReference>